<dbReference type="OrthoDB" id="5596743at2759"/>
<gene>
    <name evidence="3" type="ORF">B0A52_08757</name>
</gene>
<feature type="signal peptide" evidence="1">
    <location>
        <begin position="1"/>
        <end position="18"/>
    </location>
</feature>
<evidence type="ECO:0000313" key="3">
    <source>
        <dbReference type="EMBL" id="RVX67404.1"/>
    </source>
</evidence>
<dbReference type="EMBL" id="NAJM01000048">
    <property type="protein sequence ID" value="RVX67404.1"/>
    <property type="molecule type" value="Genomic_DNA"/>
</dbReference>
<dbReference type="VEuPathDB" id="FungiDB:PV10_02019"/>
<evidence type="ECO:0000259" key="2">
    <source>
        <dbReference type="Pfam" id="PF26534"/>
    </source>
</evidence>
<organism evidence="3 4">
    <name type="scientific">Exophiala mesophila</name>
    <name type="common">Black yeast-like fungus</name>
    <dbReference type="NCBI Taxonomy" id="212818"/>
    <lineage>
        <taxon>Eukaryota</taxon>
        <taxon>Fungi</taxon>
        <taxon>Dikarya</taxon>
        <taxon>Ascomycota</taxon>
        <taxon>Pezizomycotina</taxon>
        <taxon>Eurotiomycetes</taxon>
        <taxon>Chaetothyriomycetidae</taxon>
        <taxon>Chaetothyriales</taxon>
        <taxon>Herpotrichiellaceae</taxon>
        <taxon>Exophiala</taxon>
    </lineage>
</organism>
<evidence type="ECO:0000256" key="1">
    <source>
        <dbReference type="SAM" id="SignalP"/>
    </source>
</evidence>
<feature type="chain" id="PRO_5019392521" description="NTF2-like domain-containing protein" evidence="1">
    <location>
        <begin position="19"/>
        <end position="200"/>
    </location>
</feature>
<dbReference type="Proteomes" id="UP000288859">
    <property type="component" value="Unassembled WGS sequence"/>
</dbReference>
<evidence type="ECO:0000313" key="4">
    <source>
        <dbReference type="Proteomes" id="UP000288859"/>
    </source>
</evidence>
<name>A0A438MUJ2_EXOME</name>
<accession>A0A438MUJ2</accession>
<dbReference type="AlphaFoldDB" id="A0A438MUJ2"/>
<protein>
    <recommendedName>
        <fullName evidence="2">NTF2-like domain-containing protein</fullName>
    </recommendedName>
</protein>
<dbReference type="InterPro" id="IPR058645">
    <property type="entry name" value="NTF2-like_dom_7"/>
</dbReference>
<proteinExistence type="predicted"/>
<comment type="caution">
    <text evidence="3">The sequence shown here is derived from an EMBL/GenBank/DDBJ whole genome shotgun (WGS) entry which is preliminary data.</text>
</comment>
<reference evidence="3 4" key="1">
    <citation type="submission" date="2017-03" db="EMBL/GenBank/DDBJ databases">
        <title>Genomes of endolithic fungi from Antarctica.</title>
        <authorList>
            <person name="Coleine C."/>
            <person name="Masonjones S."/>
            <person name="Stajich J.E."/>
        </authorList>
    </citation>
    <scope>NUCLEOTIDE SEQUENCE [LARGE SCALE GENOMIC DNA]</scope>
    <source>
        <strain evidence="3 4">CCFEE 6314</strain>
    </source>
</reference>
<dbReference type="Pfam" id="PF26534">
    <property type="entry name" value="NTF2_7"/>
    <property type="match status" value="1"/>
</dbReference>
<sequence length="200" mass="21412">MKFLTAAAIMALVSTVCAAPNWSDWVRPGAGPAAQCPDVQCPDVECPVDTCLQQSDAEDIVNNFIAFLDHPDIAAANVTAQALLAEGFYEKSDSINMLAGHPIGSVTFEGKQSYIGAVLSSPRLDAIEIIKIFPAGCDHVLFYWRMGVGSKQIPVQGFNLFEIVGDNQIGSMFVEFNNIGWGIDIGYTAFNPAGVQLPLA</sequence>
<keyword evidence="1" id="KW-0732">Signal</keyword>
<feature type="domain" description="NTF2-like" evidence="2">
    <location>
        <begin position="50"/>
        <end position="187"/>
    </location>
</feature>